<keyword evidence="1" id="KW-0256">Endoplasmic reticulum</keyword>
<comment type="subcellular location">
    <subcellularLocation>
        <location evidence="1">Endoplasmic reticulum membrane</location>
        <topology evidence="1">Single-pass type II membrane protein</topology>
    </subcellularLocation>
</comment>
<keyword evidence="1" id="KW-0378">Hydrolase</keyword>
<dbReference type="AlphaFoldDB" id="A0AAX6MRH5"/>
<dbReference type="InterPro" id="IPR031335">
    <property type="entry name" value="Glyco_hydro_63_C"/>
</dbReference>
<evidence type="ECO:0000313" key="5">
    <source>
        <dbReference type="EMBL" id="KAK6955248.1"/>
    </source>
</evidence>
<organism evidence="5 6">
    <name type="scientific">Daldinia eschscholtzii</name>
    <dbReference type="NCBI Taxonomy" id="292717"/>
    <lineage>
        <taxon>Eukaryota</taxon>
        <taxon>Fungi</taxon>
        <taxon>Dikarya</taxon>
        <taxon>Ascomycota</taxon>
        <taxon>Pezizomycotina</taxon>
        <taxon>Sordariomycetes</taxon>
        <taxon>Xylariomycetidae</taxon>
        <taxon>Xylariales</taxon>
        <taxon>Hypoxylaceae</taxon>
        <taxon>Daldinia</taxon>
    </lineage>
</organism>
<feature type="region of interest" description="Disordered" evidence="2">
    <location>
        <begin position="903"/>
        <end position="923"/>
    </location>
</feature>
<dbReference type="EC" id="3.2.1.106" evidence="1"/>
<dbReference type="Proteomes" id="UP001369815">
    <property type="component" value="Unassembled WGS sequence"/>
</dbReference>
<dbReference type="GO" id="GO:0009311">
    <property type="term" value="P:oligosaccharide metabolic process"/>
    <property type="evidence" value="ECO:0007669"/>
    <property type="project" value="UniProtKB-UniRule"/>
</dbReference>
<evidence type="ECO:0000256" key="1">
    <source>
        <dbReference type="RuleBase" id="RU369107"/>
    </source>
</evidence>
<feature type="domain" description="Glycosyl hydrolase family 63 C-terminal" evidence="3">
    <location>
        <begin position="688"/>
        <end position="777"/>
    </location>
</feature>
<dbReference type="InterPro" id="IPR054491">
    <property type="entry name" value="MGH1-like_GH"/>
</dbReference>
<dbReference type="InterPro" id="IPR004888">
    <property type="entry name" value="Glycoside_hydrolase_63"/>
</dbReference>
<dbReference type="PANTHER" id="PTHR10412:SF10">
    <property type="entry name" value="GLYCOSYL HYDROLASE FAMILY 63 C-TERMINAL DOMAIN-CONTAINING PROTEIN"/>
    <property type="match status" value="1"/>
</dbReference>
<proteinExistence type="inferred from homology"/>
<dbReference type="InterPro" id="IPR008928">
    <property type="entry name" value="6-hairpin_glycosidase_sf"/>
</dbReference>
<dbReference type="GO" id="GO:0005789">
    <property type="term" value="C:endoplasmic reticulum membrane"/>
    <property type="evidence" value="ECO:0007669"/>
    <property type="project" value="UniProtKB-SubCell"/>
</dbReference>
<comment type="function">
    <text evidence="1">Cleaves the distal alpha 1,2-linked glucose residue from the Glc(3)Man(9)GlcNAc(2) oligosaccharide precursor.</text>
</comment>
<dbReference type="GO" id="GO:0006487">
    <property type="term" value="P:protein N-linked glycosylation"/>
    <property type="evidence" value="ECO:0007669"/>
    <property type="project" value="UniProtKB-UniRule"/>
</dbReference>
<evidence type="ECO:0000259" key="4">
    <source>
        <dbReference type="Pfam" id="PF22422"/>
    </source>
</evidence>
<feature type="domain" description="Mannosylglycerate hydrolase MGH1-like glycoside hydrolase" evidence="4">
    <location>
        <begin position="410"/>
        <end position="516"/>
    </location>
</feature>
<comment type="similarity">
    <text evidence="1">Belongs to the glycosyl hydrolase 63 family.</text>
</comment>
<gene>
    <name evidence="5" type="ORF">Daesc_002879</name>
</gene>
<protein>
    <recommendedName>
        <fullName evidence="1">Mannosyl-oligosaccharide glucosidase</fullName>
        <ecNumber evidence="1">3.2.1.106</ecNumber>
    </recommendedName>
    <alternativeName>
        <fullName evidence="1">Glucosidase I</fullName>
    </alternativeName>
</protein>
<keyword evidence="1" id="KW-0325">Glycoprotein</keyword>
<evidence type="ECO:0000259" key="3">
    <source>
        <dbReference type="Pfam" id="PF03200"/>
    </source>
</evidence>
<accession>A0AAX6MRH5</accession>
<dbReference type="GO" id="GO:0004573">
    <property type="term" value="F:Glc3Man9GlcNAc2 oligosaccharide glucosidase activity"/>
    <property type="evidence" value="ECO:0007669"/>
    <property type="project" value="UniProtKB-UniRule"/>
</dbReference>
<dbReference type="PANTHER" id="PTHR10412">
    <property type="entry name" value="MANNOSYL-OLIGOSACCHARIDE GLUCOSIDASE"/>
    <property type="match status" value="1"/>
</dbReference>
<dbReference type="SUPFAM" id="SSF48208">
    <property type="entry name" value="Six-hairpin glycosidases"/>
    <property type="match status" value="1"/>
</dbReference>
<dbReference type="Gene3D" id="1.50.10.10">
    <property type="match status" value="2"/>
</dbReference>
<evidence type="ECO:0000313" key="6">
    <source>
        <dbReference type="Proteomes" id="UP001369815"/>
    </source>
</evidence>
<keyword evidence="6" id="KW-1185">Reference proteome</keyword>
<sequence length="986" mass="114546">MVVVDNHEYLTEEEKRLQEDIREDYSSDGDAWSHFTHDHARSRAFRWGEDGIAGVSDTHGLQNIAFAFWNEQDPFLKERLFGLANPQGNHGESIKEAHFHLDNTPHSYMKYLYKYPQKAFPYEDLIETNGKRTKEEKEYQIIDTGIFDEDRYWDIVIETAKEADDPEEILFRVTAWNRGPDPAPLHIIPHVWFRNTWAWGRETADKKPAISYFTENMAKSRHHKLGDRYMLLSPSPGVGTSGEDVEPELIFTDNDTNYELLYGGENKVPYVKDAFHQYIVDGKKQAVNPARTGTKCAAWFQFNESGGVGPGECADEEIFDDIIEKRREEADEFYYRISPLPMSEDLRNIQRQAFSGMMWCKQYYQFIWDQWANGDPSQPPPPPERKAIRNSQWKHLHIDDVLSMPDSWEYPFFAAWDSAFHCIPLAMIDPEFAKKQIDLFTREWYCHPNGQLPAYEWNFGDVNPPVHAWATFRVFKIERKMYGRQDLDFLERVFQKLLLNFTWWVNRKDMDGKNVFEGGFLGLDNIGLFNRSEPLPTGGVLEQADSTGWMAFYCLSMLNIALELAKHRRIYEDIASKFFEHFIFISDAMTFKSGEKDEKSLWNDEDGFYYDAISWGGPWIQQLPVRSLVGLIPLYATLTLEPELINKLPSFKKRVDWFIENRCDLAERNMASIRKRGKGNRILLAMVSKDRLEKILKRMLDEDEFLSEHGIRSLSRYHKEHPYSMDVNGQKFTVGYVPGDSDSGLFGGNSNWRGPIWLCVNFLLVESLQRFFLFYGPSYQVECPTGSGEYMHLGHVSEEIQHRLQHLFARGDDGRRSINGGNDMLDFDPNWRDHMWFHEFFDGDTGRGLGATHQCGWTGLIARMIHDTGISCRLPQTPRTPTAGMSHYFDDILHRHVGIGVSKPQRGHMRRSSTARSISARSDFDASVNGEEFDVRSVVPDDPEREALRKEADAHLHQYISEQLQRVKDHDDFEGLADRDEYETHL</sequence>
<dbReference type="Pfam" id="PF22422">
    <property type="entry name" value="MGH1-like_GH"/>
    <property type="match status" value="1"/>
</dbReference>
<keyword evidence="1" id="KW-0326">Glycosidase</keyword>
<dbReference type="EMBL" id="JBANMG010000003">
    <property type="protein sequence ID" value="KAK6955248.1"/>
    <property type="molecule type" value="Genomic_DNA"/>
</dbReference>
<evidence type="ECO:0000256" key="2">
    <source>
        <dbReference type="SAM" id="MobiDB-lite"/>
    </source>
</evidence>
<comment type="pathway">
    <text evidence="1">Glycan metabolism; N-glycan degradation.</text>
</comment>
<comment type="caution">
    <text evidence="5">The sequence shown here is derived from an EMBL/GenBank/DDBJ whole genome shotgun (WGS) entry which is preliminary data.</text>
</comment>
<dbReference type="InterPro" id="IPR012341">
    <property type="entry name" value="6hp_glycosidase-like_sf"/>
</dbReference>
<comment type="catalytic activity">
    <reaction evidence="1">
        <text>N(4)-(alpha-D-Glc-(1-&gt;2)-alpha-D-Glc-(1-&gt;3)-alpha-D-Glc-(1-&gt;3)-alpha-D-Man-(1-&gt;2)-alpha-D-Man-(1-&gt;2)-alpha-D-Man-(1-&gt;3)-[alpha-D-Man-(1-&gt;2)-alpha-D-Man-(1-&gt;3)-[alpha-D-Man-(1-&gt;2)-alpha-D-Man-(1-&gt;6)]-alpha-D-Man-(1-&gt;6)]-beta-D-Man-(1-&gt;4)-beta-D-GlcNAc-(1-&gt;4)-beta-D-GlcNAc)-L-asparaginyl-[protein] + H2O = N(4)-(alpha-D-Glc-(1-&gt;3)-alpha-D-Glc-(1-&gt;3)-alpha-D-Man-(1-&gt;2)-alpha-D-Man-(1-&gt;2)-alpha-D-Man-(1-&gt;3)-[alpha-D-Man-(1-&gt;2)-alpha-D-Man-(1-&gt;3)-[alpha-D-Man-(1-&gt;2)-alpha-D-Man-(1-&gt;6)]-alpha-D-Man-(1-&gt;6)]-beta-D-Man-(1-&gt;4)-beta-D-GlcNAc-(1-&gt;4)-beta-D-GlcNAc)-L-asparaginyl-[protein] + beta-D-glucose</text>
        <dbReference type="Rhea" id="RHEA:55988"/>
        <dbReference type="Rhea" id="RHEA-COMP:12806"/>
        <dbReference type="Rhea" id="RHEA-COMP:14355"/>
        <dbReference type="ChEBI" id="CHEBI:15377"/>
        <dbReference type="ChEBI" id="CHEBI:15903"/>
        <dbReference type="ChEBI" id="CHEBI:59082"/>
        <dbReference type="ChEBI" id="CHEBI:132537"/>
        <dbReference type="EC" id="3.2.1.106"/>
    </reaction>
</comment>
<reference evidence="5 6" key="1">
    <citation type="journal article" date="2024" name="Front Chem Biol">
        <title>Unveiling the potential of Daldinia eschscholtzii MFLUCC 19-0629 through bioactivity and bioinformatics studies for enhanced sustainable agriculture production.</title>
        <authorList>
            <person name="Brooks S."/>
            <person name="Weaver J.A."/>
            <person name="Klomchit A."/>
            <person name="Alharthi S.A."/>
            <person name="Onlamun T."/>
            <person name="Nurani R."/>
            <person name="Vong T.K."/>
            <person name="Alberti F."/>
            <person name="Greco C."/>
        </authorList>
    </citation>
    <scope>NUCLEOTIDE SEQUENCE [LARGE SCALE GENOMIC DNA]</scope>
    <source>
        <strain evidence="5">MFLUCC 19-0629</strain>
    </source>
</reference>
<name>A0AAX6MRH5_9PEZI</name>
<dbReference type="Pfam" id="PF03200">
    <property type="entry name" value="Glyco_hydro_63"/>
    <property type="match status" value="1"/>
</dbReference>